<name>A0ABU8L6D7_9MICO</name>
<keyword evidence="1" id="KW-0472">Membrane</keyword>
<evidence type="ECO:0000313" key="3">
    <source>
        <dbReference type="Proteomes" id="UP001371224"/>
    </source>
</evidence>
<feature type="transmembrane region" description="Helical" evidence="1">
    <location>
        <begin position="6"/>
        <end position="28"/>
    </location>
</feature>
<dbReference type="RefSeq" id="WP_337330569.1">
    <property type="nucleotide sequence ID" value="NZ_JBBDGM010000001.1"/>
</dbReference>
<evidence type="ECO:0000256" key="1">
    <source>
        <dbReference type="SAM" id="Phobius"/>
    </source>
</evidence>
<evidence type="ECO:0000313" key="2">
    <source>
        <dbReference type="EMBL" id="MEJ1086889.1"/>
    </source>
</evidence>
<proteinExistence type="predicted"/>
<accession>A0ABU8L6D7</accession>
<protein>
    <recommendedName>
        <fullName evidence="4">DUF3784 domain-containing protein</fullName>
    </recommendedName>
</protein>
<dbReference type="EMBL" id="JBBDGM010000001">
    <property type="protein sequence ID" value="MEJ1086889.1"/>
    <property type="molecule type" value="Genomic_DNA"/>
</dbReference>
<dbReference type="Proteomes" id="UP001371224">
    <property type="component" value="Unassembled WGS sequence"/>
</dbReference>
<evidence type="ECO:0008006" key="4">
    <source>
        <dbReference type="Google" id="ProtNLM"/>
    </source>
</evidence>
<feature type="transmembrane region" description="Helical" evidence="1">
    <location>
        <begin position="68"/>
        <end position="88"/>
    </location>
</feature>
<keyword evidence="1" id="KW-1133">Transmembrane helix</keyword>
<reference evidence="2 3" key="1">
    <citation type="submission" date="2024-02" db="EMBL/GenBank/DDBJ databases">
        <authorList>
            <person name="Saticioglu I.B."/>
        </authorList>
    </citation>
    <scope>NUCLEOTIDE SEQUENCE [LARGE SCALE GENOMIC DNA]</scope>
    <source>
        <strain evidence="2 3">Mu-80</strain>
    </source>
</reference>
<comment type="caution">
    <text evidence="2">The sequence shown here is derived from an EMBL/GenBank/DDBJ whole genome shotgun (WGS) entry which is preliminary data.</text>
</comment>
<gene>
    <name evidence="2" type="ORF">WDU99_01005</name>
</gene>
<feature type="transmembrane region" description="Helical" evidence="1">
    <location>
        <begin position="40"/>
        <end position="62"/>
    </location>
</feature>
<keyword evidence="3" id="KW-1185">Reference proteome</keyword>
<keyword evidence="1" id="KW-0812">Transmembrane</keyword>
<sequence>MLMFGWIAAVAGVVLFHVALTMTMRANPAARMPFYRNAEIIPVGSVGMRAGGAGLTVLGAALLGTVDWYWPFVVVLAGPIATLVVIAVHNRRVEAQAID</sequence>
<organism evidence="2 3">
    <name type="scientific">Microbacterium bandirmense</name>
    <dbReference type="NCBI Taxonomy" id="3122050"/>
    <lineage>
        <taxon>Bacteria</taxon>
        <taxon>Bacillati</taxon>
        <taxon>Actinomycetota</taxon>
        <taxon>Actinomycetes</taxon>
        <taxon>Micrococcales</taxon>
        <taxon>Microbacteriaceae</taxon>
        <taxon>Microbacterium</taxon>
    </lineage>
</organism>